<evidence type="ECO:0000313" key="8">
    <source>
        <dbReference type="EMBL" id="BAD80008.1"/>
    </source>
</evidence>
<dbReference type="InterPro" id="IPR036097">
    <property type="entry name" value="HisK_dim/P_sf"/>
</dbReference>
<comment type="catalytic activity">
    <reaction evidence="1">
        <text>ATP + protein L-histidine = ADP + protein N-phospho-L-histidine.</text>
        <dbReference type="EC" id="2.7.13.3"/>
    </reaction>
</comment>
<evidence type="ECO:0000259" key="7">
    <source>
        <dbReference type="PROSITE" id="PS50109"/>
    </source>
</evidence>
<dbReference type="InterPro" id="IPR029016">
    <property type="entry name" value="GAF-like_dom_sf"/>
</dbReference>
<dbReference type="Pfam" id="PF02518">
    <property type="entry name" value="HATPase_c"/>
    <property type="match status" value="1"/>
</dbReference>
<dbReference type="SMART" id="SM00065">
    <property type="entry name" value="GAF"/>
    <property type="match status" value="1"/>
</dbReference>
<dbReference type="FunFam" id="3.30.565.10:FF:000006">
    <property type="entry name" value="Sensor histidine kinase WalK"/>
    <property type="match status" value="1"/>
</dbReference>
<evidence type="ECO:0000256" key="2">
    <source>
        <dbReference type="ARBA" id="ARBA00012438"/>
    </source>
</evidence>
<dbReference type="eggNOG" id="COG4250">
    <property type="taxonomic scope" value="Bacteria"/>
</dbReference>
<evidence type="ECO:0000256" key="3">
    <source>
        <dbReference type="ARBA" id="ARBA00022553"/>
    </source>
</evidence>
<dbReference type="SMART" id="SM00388">
    <property type="entry name" value="HisKA"/>
    <property type="match status" value="1"/>
</dbReference>
<feature type="domain" description="Histidine kinase" evidence="7">
    <location>
        <begin position="406"/>
        <end position="627"/>
    </location>
</feature>
<dbReference type="AlphaFoldDB" id="A0A0H3K448"/>
<keyword evidence="6" id="KW-0902">Two-component regulatory system</keyword>
<gene>
    <name evidence="8" type="ordered locus">syc1818_d</name>
</gene>
<dbReference type="PANTHER" id="PTHR43711">
    <property type="entry name" value="TWO-COMPONENT HISTIDINE KINASE"/>
    <property type="match status" value="1"/>
</dbReference>
<evidence type="ECO:0000256" key="6">
    <source>
        <dbReference type="ARBA" id="ARBA00023012"/>
    </source>
</evidence>
<evidence type="ECO:0000313" key="9">
    <source>
        <dbReference type="Proteomes" id="UP000001175"/>
    </source>
</evidence>
<dbReference type="InterPro" id="IPR003018">
    <property type="entry name" value="GAF"/>
</dbReference>
<dbReference type="KEGG" id="syc:syc1818_d"/>
<dbReference type="Gene3D" id="1.10.287.130">
    <property type="match status" value="1"/>
</dbReference>
<dbReference type="InterPro" id="IPR036890">
    <property type="entry name" value="HATPase_C_sf"/>
</dbReference>
<dbReference type="Gene3D" id="3.30.450.40">
    <property type="match status" value="1"/>
</dbReference>
<dbReference type="InterPro" id="IPR019278">
    <property type="entry name" value="DICT_dom"/>
</dbReference>
<sequence>MADSTLAQLLEILRQQSFVDLPRPQIYFKASLTALSHALEDLVFATDEKPLLIASFQRERFYRQEAHRYERLAHVTSAQFVLAAAESRFADADTYPAVAFPPSDPLALEWNLVVIGPRTTGCLICMEKLDRQGPLEPAMDTARPFEGIWTTDRRVVTVAAELLLDRIAEFRPDLQAKTESAIAALPPAEASAPSVETPFAERLLNYLQAGQYKLLKAYRAQARQTRKEQLINTISSAVRQSLNPEAVLEIAARELGLSLAANRCLIYACTPETEQILVEHEYRQTETASLGDRLWPLQENPLFQQVATDRKAIRLTVDDPEATLPYIQAMRQQWDIAHWLLIPVQYRQELIGMIELHREATAEPWDLADQELAEAIATQIGVALIQAQTFRQLENLERTRSNLTAIIGHELRTPLSTVQVCLESLATEPDMSADLRQVMLQTALDDAERLRLLVQDFLTLSRLESGRIDWHPESLALDECVAMAMSGLRSRHQRDSLPSIEQKLPASLPLVRVDGDWLVEVLIKLLDNACKFTSAQGHVSITAVVEGDRALRVAITDDGRGIEPDRLEAVFDRFYQEDGALRRSQGGSGLGLAICRQIVERLGGHIWAESEGRDRGSCFQFTLPLATRHPQTANALT</sequence>
<dbReference type="PROSITE" id="PS50109">
    <property type="entry name" value="HIS_KIN"/>
    <property type="match status" value="1"/>
</dbReference>
<dbReference type="SUPFAM" id="SSF47384">
    <property type="entry name" value="Homodimeric domain of signal transducing histidine kinase"/>
    <property type="match status" value="1"/>
</dbReference>
<dbReference type="InterPro" id="IPR003661">
    <property type="entry name" value="HisK_dim/P_dom"/>
</dbReference>
<dbReference type="GO" id="GO:0000155">
    <property type="term" value="F:phosphorelay sensor kinase activity"/>
    <property type="evidence" value="ECO:0007669"/>
    <property type="project" value="InterPro"/>
</dbReference>
<dbReference type="EC" id="2.7.13.3" evidence="2"/>
<dbReference type="eggNOG" id="COG2205">
    <property type="taxonomic scope" value="Bacteria"/>
</dbReference>
<organism evidence="8 9">
    <name type="scientific">Synechococcus sp. (strain ATCC 27144 / PCC 6301 / SAUG 1402/1)</name>
    <name type="common">Anacystis nidulans</name>
    <dbReference type="NCBI Taxonomy" id="269084"/>
    <lineage>
        <taxon>Bacteria</taxon>
        <taxon>Bacillati</taxon>
        <taxon>Cyanobacteriota</taxon>
        <taxon>Cyanophyceae</taxon>
        <taxon>Synechococcales</taxon>
        <taxon>Synechococcaceae</taxon>
        <taxon>Synechococcus</taxon>
    </lineage>
</organism>
<dbReference type="PANTHER" id="PTHR43711:SF26">
    <property type="entry name" value="SENSOR HISTIDINE KINASE RCSC"/>
    <property type="match status" value="1"/>
</dbReference>
<dbReference type="Pfam" id="PF00512">
    <property type="entry name" value="HisKA"/>
    <property type="match status" value="1"/>
</dbReference>
<dbReference type="SUPFAM" id="SSF55874">
    <property type="entry name" value="ATPase domain of HSP90 chaperone/DNA topoisomerase II/histidine kinase"/>
    <property type="match status" value="1"/>
</dbReference>
<dbReference type="SMART" id="SM00387">
    <property type="entry name" value="HATPase_c"/>
    <property type="match status" value="1"/>
</dbReference>
<evidence type="ECO:0000256" key="1">
    <source>
        <dbReference type="ARBA" id="ARBA00000085"/>
    </source>
</evidence>
<dbReference type="InterPro" id="IPR050736">
    <property type="entry name" value="Sensor_HK_Regulatory"/>
</dbReference>
<proteinExistence type="predicted"/>
<dbReference type="InterPro" id="IPR004358">
    <property type="entry name" value="Sig_transdc_His_kin-like_C"/>
</dbReference>
<keyword evidence="4" id="KW-0808">Transferase</keyword>
<dbReference type="SUPFAM" id="SSF55781">
    <property type="entry name" value="GAF domain-like"/>
    <property type="match status" value="1"/>
</dbReference>
<name>A0A0H3K448_SYNP6</name>
<dbReference type="CDD" id="cd00082">
    <property type="entry name" value="HisKA"/>
    <property type="match status" value="1"/>
</dbReference>
<keyword evidence="5 8" id="KW-0418">Kinase</keyword>
<protein>
    <recommendedName>
        <fullName evidence="2">histidine kinase</fullName>
        <ecNumber evidence="2">2.7.13.3</ecNumber>
    </recommendedName>
</protein>
<dbReference type="RefSeq" id="WP_011244128.1">
    <property type="nucleotide sequence ID" value="NC_006576.1"/>
</dbReference>
<evidence type="ECO:0000256" key="5">
    <source>
        <dbReference type="ARBA" id="ARBA00022777"/>
    </source>
</evidence>
<dbReference type="Gene3D" id="3.30.565.10">
    <property type="entry name" value="Histidine kinase-like ATPase, C-terminal domain"/>
    <property type="match status" value="1"/>
</dbReference>
<dbReference type="InterPro" id="IPR003594">
    <property type="entry name" value="HATPase_dom"/>
</dbReference>
<accession>A0A0H3K448</accession>
<dbReference type="Pfam" id="PF01590">
    <property type="entry name" value="GAF"/>
    <property type="match status" value="1"/>
</dbReference>
<dbReference type="PRINTS" id="PR00344">
    <property type="entry name" value="BCTRLSENSOR"/>
</dbReference>
<dbReference type="InterPro" id="IPR005467">
    <property type="entry name" value="His_kinase_dom"/>
</dbReference>
<reference evidence="8 9" key="1">
    <citation type="journal article" date="2007" name="Photosyn. Res.">
        <title>Complete nucleotide sequence of the freshwater unicellular cyanobacterium Synechococcus elongatus PCC 6301 chromosome: gene content and organization.</title>
        <authorList>
            <person name="Sugita C."/>
            <person name="Ogata K."/>
            <person name="Shikata M."/>
            <person name="Jikuya H."/>
            <person name="Takano J."/>
            <person name="Furumichi M."/>
            <person name="Kanehisa M."/>
            <person name="Omata T."/>
            <person name="Sugiura M."/>
            <person name="Sugita M."/>
        </authorList>
    </citation>
    <scope>NUCLEOTIDE SEQUENCE [LARGE SCALE GENOMIC DNA]</scope>
    <source>
        <strain evidence="9">ATCC 27144 / PCC 6301 / SAUG 1402/1</strain>
    </source>
</reference>
<keyword evidence="3" id="KW-0597">Phosphoprotein</keyword>
<dbReference type="Pfam" id="PF17150">
    <property type="entry name" value="CHASE6_C"/>
    <property type="match status" value="1"/>
</dbReference>
<dbReference type="InterPro" id="IPR033415">
    <property type="entry name" value="CHASE6_C"/>
</dbReference>
<dbReference type="Proteomes" id="UP000001175">
    <property type="component" value="Chromosome"/>
</dbReference>
<evidence type="ECO:0000256" key="4">
    <source>
        <dbReference type="ARBA" id="ARBA00022679"/>
    </source>
</evidence>
<dbReference type="Pfam" id="PF10069">
    <property type="entry name" value="DICT"/>
    <property type="match status" value="1"/>
</dbReference>
<dbReference type="EMBL" id="AP008231">
    <property type="protein sequence ID" value="BAD80008.1"/>
    <property type="molecule type" value="Genomic_DNA"/>
</dbReference>